<dbReference type="InterPro" id="IPR003583">
    <property type="entry name" value="Hlx-hairpin-Hlx_DNA-bd_motif"/>
</dbReference>
<evidence type="ECO:0000313" key="5">
    <source>
        <dbReference type="Proteomes" id="UP001501295"/>
    </source>
</evidence>
<keyword evidence="2" id="KW-0472">Membrane</keyword>
<protein>
    <recommendedName>
        <fullName evidence="3">Helix-hairpin-helix DNA-binding motif class 1 domain-containing protein</fullName>
    </recommendedName>
</protein>
<dbReference type="PANTHER" id="PTHR21180:SF32">
    <property type="entry name" value="ENDONUCLEASE_EXONUCLEASE_PHOSPHATASE FAMILY DOMAIN-CONTAINING PROTEIN 1"/>
    <property type="match status" value="1"/>
</dbReference>
<evidence type="ECO:0000256" key="1">
    <source>
        <dbReference type="SAM" id="MobiDB-lite"/>
    </source>
</evidence>
<dbReference type="InterPro" id="IPR051675">
    <property type="entry name" value="Endo/Exo/Phosphatase_dom_1"/>
</dbReference>
<dbReference type="InterPro" id="IPR010994">
    <property type="entry name" value="RuvA_2-like"/>
</dbReference>
<dbReference type="InterPro" id="IPR004509">
    <property type="entry name" value="Competence_ComEA_HhH"/>
</dbReference>
<dbReference type="Pfam" id="PF10531">
    <property type="entry name" value="SLBB"/>
    <property type="match status" value="1"/>
</dbReference>
<feature type="region of interest" description="Disordered" evidence="1">
    <location>
        <begin position="1"/>
        <end position="22"/>
    </location>
</feature>
<evidence type="ECO:0000259" key="3">
    <source>
        <dbReference type="SMART" id="SM00278"/>
    </source>
</evidence>
<feature type="domain" description="Helix-hairpin-helix DNA-binding motif class 1" evidence="3">
    <location>
        <begin position="205"/>
        <end position="224"/>
    </location>
</feature>
<keyword evidence="2" id="KW-0812">Transmembrane</keyword>
<dbReference type="InterPro" id="IPR019554">
    <property type="entry name" value="Soluble_ligand-bd"/>
</dbReference>
<comment type="caution">
    <text evidence="4">The sequence shown here is derived from an EMBL/GenBank/DDBJ whole genome shotgun (WGS) entry which is preliminary data.</text>
</comment>
<sequence length="258" mass="25233">MPSLRRTETPSVHHALPTLPTDFREPGSAPRWRVGVGAALVAVLVLMIVGVAVSALAGGRDSGSVVDPRGAGALSSAPIGRSTSAAGQSDPASSGSEAPASVFVHILGRVTYPGLYEVPPGSRAVDVVTAAGGLTDGADQARINLARPVSDGEQIEVPAVGEASLGSGGGAAGGAGAGAGSAGGAAAGGAAAAGGLVDLNTADAAALESLPGVGPSTAQAILDWRQEHGRFAAPEDLLDVTGIGDKKFEKLRDRVRAS</sequence>
<accession>A0ABP8VKM4</accession>
<keyword evidence="5" id="KW-1185">Reference proteome</keyword>
<dbReference type="NCBIfam" id="TIGR00426">
    <property type="entry name" value="competence protein ComEA helix-hairpin-helix repeat region"/>
    <property type="match status" value="1"/>
</dbReference>
<feature type="compositionally biased region" description="Polar residues" evidence="1">
    <location>
        <begin position="81"/>
        <end position="96"/>
    </location>
</feature>
<dbReference type="SMART" id="SM00278">
    <property type="entry name" value="HhH1"/>
    <property type="match status" value="2"/>
</dbReference>
<dbReference type="Gene3D" id="1.10.150.280">
    <property type="entry name" value="AF1531-like domain"/>
    <property type="match status" value="1"/>
</dbReference>
<dbReference type="Proteomes" id="UP001501295">
    <property type="component" value="Unassembled WGS sequence"/>
</dbReference>
<dbReference type="EMBL" id="BAABLM010000001">
    <property type="protein sequence ID" value="GAA4666476.1"/>
    <property type="molecule type" value="Genomic_DNA"/>
</dbReference>
<feature type="domain" description="Helix-hairpin-helix DNA-binding motif class 1" evidence="3">
    <location>
        <begin position="235"/>
        <end position="254"/>
    </location>
</feature>
<evidence type="ECO:0000313" key="4">
    <source>
        <dbReference type="EMBL" id="GAA4666476.1"/>
    </source>
</evidence>
<dbReference type="SUPFAM" id="SSF47781">
    <property type="entry name" value="RuvA domain 2-like"/>
    <property type="match status" value="1"/>
</dbReference>
<gene>
    <name evidence="4" type="ORF">GCM10025780_05250</name>
</gene>
<proteinExistence type="predicted"/>
<evidence type="ECO:0000256" key="2">
    <source>
        <dbReference type="SAM" id="Phobius"/>
    </source>
</evidence>
<dbReference type="RefSeq" id="WP_345372890.1">
    <property type="nucleotide sequence ID" value="NZ_BAABLM010000001.1"/>
</dbReference>
<dbReference type="Gene3D" id="3.10.560.10">
    <property type="entry name" value="Outer membrane lipoprotein wza domain like"/>
    <property type="match status" value="1"/>
</dbReference>
<dbReference type="Pfam" id="PF12836">
    <property type="entry name" value="HHH_3"/>
    <property type="match status" value="1"/>
</dbReference>
<organism evidence="4 5">
    <name type="scientific">Frondihabitans cladoniiphilus</name>
    <dbReference type="NCBI Taxonomy" id="715785"/>
    <lineage>
        <taxon>Bacteria</taxon>
        <taxon>Bacillati</taxon>
        <taxon>Actinomycetota</taxon>
        <taxon>Actinomycetes</taxon>
        <taxon>Micrococcales</taxon>
        <taxon>Microbacteriaceae</taxon>
        <taxon>Frondihabitans</taxon>
    </lineage>
</organism>
<feature type="region of interest" description="Disordered" evidence="1">
    <location>
        <begin position="75"/>
        <end position="97"/>
    </location>
</feature>
<reference evidence="5" key="1">
    <citation type="journal article" date="2019" name="Int. J. Syst. Evol. Microbiol.">
        <title>The Global Catalogue of Microorganisms (GCM) 10K type strain sequencing project: providing services to taxonomists for standard genome sequencing and annotation.</title>
        <authorList>
            <consortium name="The Broad Institute Genomics Platform"/>
            <consortium name="The Broad Institute Genome Sequencing Center for Infectious Disease"/>
            <person name="Wu L."/>
            <person name="Ma J."/>
        </authorList>
    </citation>
    <scope>NUCLEOTIDE SEQUENCE [LARGE SCALE GENOMIC DNA]</scope>
    <source>
        <strain evidence="5">JCM 18956</strain>
    </source>
</reference>
<feature type="transmembrane region" description="Helical" evidence="2">
    <location>
        <begin position="34"/>
        <end position="57"/>
    </location>
</feature>
<name>A0ABP8VKM4_9MICO</name>
<keyword evidence="2" id="KW-1133">Transmembrane helix</keyword>
<dbReference type="PANTHER" id="PTHR21180">
    <property type="entry name" value="ENDONUCLEASE/EXONUCLEASE/PHOSPHATASE FAMILY DOMAIN-CONTAINING PROTEIN 1"/>
    <property type="match status" value="1"/>
</dbReference>